<reference evidence="2 3" key="1">
    <citation type="submission" date="2024-10" db="EMBL/GenBank/DDBJ databases">
        <title>The Natural Products Discovery Center: Release of the First 8490 Sequenced Strains for Exploring Actinobacteria Biosynthetic Diversity.</title>
        <authorList>
            <person name="Kalkreuter E."/>
            <person name="Kautsar S.A."/>
            <person name="Yang D."/>
            <person name="Bader C.D."/>
            <person name="Teijaro C.N."/>
            <person name="Fluegel L."/>
            <person name="Davis C.M."/>
            <person name="Simpson J.R."/>
            <person name="Lauterbach L."/>
            <person name="Steele A.D."/>
            <person name="Gui C."/>
            <person name="Meng S."/>
            <person name="Li G."/>
            <person name="Viehrig K."/>
            <person name="Ye F."/>
            <person name="Su P."/>
            <person name="Kiefer A.F."/>
            <person name="Nichols A."/>
            <person name="Cepeda A.J."/>
            <person name="Yan W."/>
            <person name="Fan B."/>
            <person name="Jiang Y."/>
            <person name="Adhikari A."/>
            <person name="Zheng C.-J."/>
            <person name="Schuster L."/>
            <person name="Cowan T.M."/>
            <person name="Smanski M.J."/>
            <person name="Chevrette M.G."/>
            <person name="De Carvalho L.P.S."/>
            <person name="Shen B."/>
        </authorList>
    </citation>
    <scope>NUCLEOTIDE SEQUENCE [LARGE SCALE GENOMIC DNA]</scope>
    <source>
        <strain evidence="2 3">NPDC002173</strain>
    </source>
</reference>
<gene>
    <name evidence="2" type="ORF">ACFYXI_41410</name>
</gene>
<evidence type="ECO:0000313" key="2">
    <source>
        <dbReference type="EMBL" id="MFF3672055.1"/>
    </source>
</evidence>
<accession>A0ABW6T446</accession>
<evidence type="ECO:0000259" key="1">
    <source>
        <dbReference type="Pfam" id="PF14028"/>
    </source>
</evidence>
<organism evidence="2 3">
    <name type="scientific">Microtetraspora malaysiensis</name>
    <dbReference type="NCBI Taxonomy" id="161358"/>
    <lineage>
        <taxon>Bacteria</taxon>
        <taxon>Bacillati</taxon>
        <taxon>Actinomycetota</taxon>
        <taxon>Actinomycetes</taxon>
        <taxon>Streptosporangiales</taxon>
        <taxon>Streptosporangiaceae</taxon>
        <taxon>Microtetraspora</taxon>
    </lineage>
</organism>
<dbReference type="Proteomes" id="UP001602013">
    <property type="component" value="Unassembled WGS sequence"/>
</dbReference>
<comment type="caution">
    <text evidence="2">The sequence shown here is derived from an EMBL/GenBank/DDBJ whole genome shotgun (WGS) entry which is preliminary data.</text>
</comment>
<protein>
    <submittedName>
        <fullName evidence="2">Lantibiotic dehydratase C-terminal domain-containing protein</fullName>
    </submittedName>
</protein>
<proteinExistence type="predicted"/>
<keyword evidence="3" id="KW-1185">Reference proteome</keyword>
<dbReference type="Pfam" id="PF14028">
    <property type="entry name" value="Lant_dehydr_C"/>
    <property type="match status" value="1"/>
</dbReference>
<evidence type="ECO:0000313" key="3">
    <source>
        <dbReference type="Proteomes" id="UP001602013"/>
    </source>
</evidence>
<sequence>MGDSTGDGWVALHVFYASDANPIVVEAVRPLVEGLRKDGLISGWFFIKYWQEGPHLRVRFKPASPSVRAEVTRRAVGAVEEFLGRRPALYENDAEGLADLYKKMYLAEYGEARWDEEYGADGRMPFRPNNSVAVLPYEPEYDRYGGAAGIRIAEWHFEHSSDMVAYLLATSNTHVRPVLLGLATQLSLMTAYTFLGDDDAVRRFFRRYRNFWETSYQEPSDGYHDSFDKSLELTRDTLSARVARIRSLAGTGDLSEASGIERTWLSHCRELRDRVRAAAGRGELLFPSRDGGAPAPLPDGEDLAAILLSSYVHMTNNRIGAAILDEIYLSYLIERVLEPEAHLARSA</sequence>
<name>A0ABW6T446_9ACTN</name>
<dbReference type="EMBL" id="JBIASD010000063">
    <property type="protein sequence ID" value="MFF3672055.1"/>
    <property type="molecule type" value="Genomic_DNA"/>
</dbReference>
<feature type="domain" description="Thiopeptide-type bacteriocin biosynthesis" evidence="1">
    <location>
        <begin position="9"/>
        <end position="336"/>
    </location>
</feature>
<dbReference type="RefSeq" id="WP_387418208.1">
    <property type="nucleotide sequence ID" value="NZ_JBIASD010000063.1"/>
</dbReference>
<dbReference type="InterPro" id="IPR023809">
    <property type="entry name" value="Thiopep_bacteriocin_synth_dom"/>
</dbReference>